<protein>
    <submittedName>
        <fullName evidence="2">Uncharacterized protein</fullName>
    </submittedName>
</protein>
<dbReference type="EMBL" id="JAINUG010000067">
    <property type="protein sequence ID" value="KAJ8401921.1"/>
    <property type="molecule type" value="Genomic_DNA"/>
</dbReference>
<evidence type="ECO:0000256" key="1">
    <source>
        <dbReference type="SAM" id="MobiDB-lite"/>
    </source>
</evidence>
<feature type="compositionally biased region" description="Polar residues" evidence="1">
    <location>
        <begin position="1"/>
        <end position="10"/>
    </location>
</feature>
<gene>
    <name evidence="2" type="ORF">AAFF_G00375020</name>
</gene>
<reference evidence="2" key="1">
    <citation type="journal article" date="2023" name="Science">
        <title>Genome structures resolve the early diversification of teleost fishes.</title>
        <authorList>
            <person name="Parey E."/>
            <person name="Louis A."/>
            <person name="Montfort J."/>
            <person name="Bouchez O."/>
            <person name="Roques C."/>
            <person name="Iampietro C."/>
            <person name="Lluch J."/>
            <person name="Castinel A."/>
            <person name="Donnadieu C."/>
            <person name="Desvignes T."/>
            <person name="Floi Bucao C."/>
            <person name="Jouanno E."/>
            <person name="Wen M."/>
            <person name="Mejri S."/>
            <person name="Dirks R."/>
            <person name="Jansen H."/>
            <person name="Henkel C."/>
            <person name="Chen W.J."/>
            <person name="Zahm M."/>
            <person name="Cabau C."/>
            <person name="Klopp C."/>
            <person name="Thompson A.W."/>
            <person name="Robinson-Rechavi M."/>
            <person name="Braasch I."/>
            <person name="Lecointre G."/>
            <person name="Bobe J."/>
            <person name="Postlethwait J.H."/>
            <person name="Berthelot C."/>
            <person name="Roest Crollius H."/>
            <person name="Guiguen Y."/>
        </authorList>
    </citation>
    <scope>NUCLEOTIDE SEQUENCE</scope>
    <source>
        <strain evidence="2">NC1722</strain>
    </source>
</reference>
<comment type="caution">
    <text evidence="2">The sequence shown here is derived from an EMBL/GenBank/DDBJ whole genome shotgun (WGS) entry which is preliminary data.</text>
</comment>
<feature type="region of interest" description="Disordered" evidence="1">
    <location>
        <begin position="1"/>
        <end position="21"/>
    </location>
</feature>
<evidence type="ECO:0000313" key="2">
    <source>
        <dbReference type="EMBL" id="KAJ8401921.1"/>
    </source>
</evidence>
<proteinExistence type="predicted"/>
<dbReference type="Proteomes" id="UP001221898">
    <property type="component" value="Unassembled WGS sequence"/>
</dbReference>
<accession>A0AAD7WLY0</accession>
<name>A0AAD7WLY0_9TELE</name>
<evidence type="ECO:0000313" key="3">
    <source>
        <dbReference type="Proteomes" id="UP001221898"/>
    </source>
</evidence>
<sequence>MDKVKQTQCSRLPEHDTGPDRLVYRRPQSAGAWGAVAAWSRPRSPEFCPRTTGEKLPSQKEGGVGVPSGILSQIPHQELLDGCLEPLNRCLFACDTNEGNIYSALICSSMYYPSILYS</sequence>
<keyword evidence="3" id="KW-1185">Reference proteome</keyword>
<dbReference type="AlphaFoldDB" id="A0AAD7WLY0"/>
<feature type="compositionally biased region" description="Basic and acidic residues" evidence="1">
    <location>
        <begin position="12"/>
        <end position="21"/>
    </location>
</feature>
<organism evidence="2 3">
    <name type="scientific">Aldrovandia affinis</name>
    <dbReference type="NCBI Taxonomy" id="143900"/>
    <lineage>
        <taxon>Eukaryota</taxon>
        <taxon>Metazoa</taxon>
        <taxon>Chordata</taxon>
        <taxon>Craniata</taxon>
        <taxon>Vertebrata</taxon>
        <taxon>Euteleostomi</taxon>
        <taxon>Actinopterygii</taxon>
        <taxon>Neopterygii</taxon>
        <taxon>Teleostei</taxon>
        <taxon>Notacanthiformes</taxon>
        <taxon>Halosauridae</taxon>
        <taxon>Aldrovandia</taxon>
    </lineage>
</organism>